<dbReference type="PANTHER" id="PTHR36833">
    <property type="entry name" value="SLR0610 PROTEIN-RELATED"/>
    <property type="match status" value="1"/>
</dbReference>
<dbReference type="InterPro" id="IPR010390">
    <property type="entry name" value="ABC-2_transporter-like"/>
</dbReference>
<keyword evidence="3" id="KW-1185">Reference proteome</keyword>
<dbReference type="Proteomes" id="UP000246635">
    <property type="component" value="Unassembled WGS sequence"/>
</dbReference>
<gene>
    <name evidence="2" type="ORF">DFQ01_11992</name>
</gene>
<feature type="transmembrane region" description="Helical" evidence="1">
    <location>
        <begin position="148"/>
        <end position="174"/>
    </location>
</feature>
<sequence>MMNGLRMYGLLFRASIRSRMQYRFNFWFSSVMLAVISIVEFLLLAIVLLKFGHIKGWSLAEAGWLFSVLSLSRALYRTVANDVHNIESYLVSGELDGLLLRPIPVLSALMSRNVSFRFGEVFQGIGILAVSMSTLMREGQIGWLSIPLTVFVILSGAVLLFAIGLITATAGFWLTRITELQNITEDAARTAVQYPMSIYPRWLQGILVGIIPVGFANYMPGLFVLRGDTGWWMLPLTACIAGALFILALFVWRFGLSRYQSTGS</sequence>
<dbReference type="Pfam" id="PF06182">
    <property type="entry name" value="ABC2_membrane_6"/>
    <property type="match status" value="1"/>
</dbReference>
<organism evidence="2 3">
    <name type="scientific">Paenibacillus cellulosilyticus</name>
    <dbReference type="NCBI Taxonomy" id="375489"/>
    <lineage>
        <taxon>Bacteria</taxon>
        <taxon>Bacillati</taxon>
        <taxon>Bacillota</taxon>
        <taxon>Bacilli</taxon>
        <taxon>Bacillales</taxon>
        <taxon>Paenibacillaceae</taxon>
        <taxon>Paenibacillus</taxon>
    </lineage>
</organism>
<keyword evidence="1" id="KW-0472">Membrane</keyword>
<accession>A0A2V2YPJ1</accession>
<name>A0A2V2YPJ1_9BACL</name>
<keyword evidence="1" id="KW-1133">Transmembrane helix</keyword>
<evidence type="ECO:0000256" key="1">
    <source>
        <dbReference type="SAM" id="Phobius"/>
    </source>
</evidence>
<evidence type="ECO:0000313" key="3">
    <source>
        <dbReference type="Proteomes" id="UP000246635"/>
    </source>
</evidence>
<protein>
    <submittedName>
        <fullName evidence="2">ABC-2 type transport system permease protein</fullName>
    </submittedName>
</protein>
<dbReference type="AlphaFoldDB" id="A0A2V2YPJ1"/>
<proteinExistence type="predicted"/>
<dbReference type="OrthoDB" id="9788195at2"/>
<evidence type="ECO:0000313" key="2">
    <source>
        <dbReference type="EMBL" id="PWV98010.1"/>
    </source>
</evidence>
<dbReference type="EMBL" id="QGTQ01000019">
    <property type="protein sequence ID" value="PWV98010.1"/>
    <property type="molecule type" value="Genomic_DNA"/>
</dbReference>
<feature type="transmembrane region" description="Helical" evidence="1">
    <location>
        <begin position="202"/>
        <end position="225"/>
    </location>
</feature>
<comment type="caution">
    <text evidence="2">The sequence shown here is derived from an EMBL/GenBank/DDBJ whole genome shotgun (WGS) entry which is preliminary data.</text>
</comment>
<keyword evidence="1" id="KW-0812">Transmembrane</keyword>
<reference evidence="2 3" key="1">
    <citation type="submission" date="2018-05" db="EMBL/GenBank/DDBJ databases">
        <title>Genomic Encyclopedia of Type Strains, Phase III (KMG-III): the genomes of soil and plant-associated and newly described type strains.</title>
        <authorList>
            <person name="Whitman W."/>
        </authorList>
    </citation>
    <scope>NUCLEOTIDE SEQUENCE [LARGE SCALE GENOMIC DNA]</scope>
    <source>
        <strain evidence="2 3">CECT 5696</strain>
    </source>
</reference>
<dbReference type="PANTHER" id="PTHR36833:SF1">
    <property type="entry name" value="INTEGRAL MEMBRANE TRANSPORT PROTEIN"/>
    <property type="match status" value="1"/>
</dbReference>
<feature type="transmembrane region" description="Helical" evidence="1">
    <location>
        <begin position="231"/>
        <end position="252"/>
    </location>
</feature>
<feature type="transmembrane region" description="Helical" evidence="1">
    <location>
        <begin position="26"/>
        <end position="51"/>
    </location>
</feature>